<dbReference type="EMBL" id="CP036553">
    <property type="protein sequence ID" value="QCQ36390.1"/>
    <property type="molecule type" value="Genomic_DNA"/>
</dbReference>
<evidence type="ECO:0000313" key="2">
    <source>
        <dbReference type="EMBL" id="QCQ45220.1"/>
    </source>
</evidence>
<gene>
    <name evidence="4" type="ORF">DW228_06815</name>
    <name evidence="3" type="ORF">DXA27_12135</name>
    <name evidence="2" type="ORF">EC80_010335</name>
    <name evidence="1" type="ORF">IA74_009820</name>
</gene>
<dbReference type="AlphaFoldDB" id="A0A396C043"/>
<evidence type="ECO:0000313" key="3">
    <source>
        <dbReference type="EMBL" id="RGY68178.1"/>
    </source>
</evidence>
<reference evidence="2" key="1">
    <citation type="book" date="2014" name="THE 24TH EUROPEAN CONGRESS OF CLINICAL MICROBIOLOGY AND INFECTIOUS DISEASES" publisher="ECCMID 2014" city="Barcelona, Spain">
        <title>Identification of resistance genes in three multidrug-resistant Bacteroides fragilis isolates by whole genome sequencing.</title>
        <editorList>
            <person name="Unknown"/>
            <person name="A."/>
        </editorList>
        <authorList>
            <person name="Sydenham T.V."/>
            <person name="Hasman H."/>
            <person name="Wang M."/>
            <person name="Soki J."/>
            <person name="Nagy E."/>
            <person name="Justesen U.S."/>
        </authorList>
    </citation>
    <scope>NUCLEOTIDE SEQUENCE</scope>
    <source>
        <strain evidence="2">DCMSKEJBY0001B</strain>
    </source>
</reference>
<organism evidence="4 7">
    <name type="scientific">Bacteroides fragilis</name>
    <dbReference type="NCBI Taxonomy" id="817"/>
    <lineage>
        <taxon>Bacteria</taxon>
        <taxon>Pseudomonadati</taxon>
        <taxon>Bacteroidota</taxon>
        <taxon>Bacteroidia</taxon>
        <taxon>Bacteroidales</taxon>
        <taxon>Bacteroidaceae</taxon>
        <taxon>Bacteroides</taxon>
    </lineage>
</organism>
<evidence type="ECO:0000313" key="7">
    <source>
        <dbReference type="Proteomes" id="UP000266644"/>
    </source>
</evidence>
<dbReference type="Proteomes" id="UP000284614">
    <property type="component" value="Unassembled WGS sequence"/>
</dbReference>
<protein>
    <submittedName>
        <fullName evidence="4">Uncharacterized protein</fullName>
    </submittedName>
</protein>
<evidence type="ECO:0000313" key="4">
    <source>
        <dbReference type="EMBL" id="RHH13944.1"/>
    </source>
</evidence>
<dbReference type="EMBL" id="QSDG01000010">
    <property type="protein sequence ID" value="RGY68178.1"/>
    <property type="molecule type" value="Genomic_DNA"/>
</dbReference>
<evidence type="ECO:0000313" key="5">
    <source>
        <dbReference type="Proteomes" id="UP000028294"/>
    </source>
</evidence>
<accession>A0A396C043</accession>
<dbReference type="Proteomes" id="UP000028294">
    <property type="component" value="Chromosome"/>
</dbReference>
<evidence type="ECO:0000313" key="8">
    <source>
        <dbReference type="Proteomes" id="UP000284614"/>
    </source>
</evidence>
<reference evidence="5 6" key="3">
    <citation type="submission" date="2019-03" db="EMBL/GenBank/DDBJ databases">
        <title>Complete genome assembly of MDR B. fragilis.</title>
        <authorList>
            <person name="Sydenham T.V."/>
            <person name="Hasman H."/>
            <person name="Justesen U.S."/>
        </authorList>
    </citation>
    <scope>NUCLEOTIDE SEQUENCE [LARGE SCALE GENOMIC DNA]</scope>
    <source>
        <strain evidence="1 5">DCMOUH0067B</strain>
        <strain evidence="2 6">DCMSKEJBY0001B</strain>
    </source>
</reference>
<name>A0A396C043_BACFG</name>
<dbReference type="EMBL" id="CP036546">
    <property type="protein sequence ID" value="QCQ45220.1"/>
    <property type="molecule type" value="Genomic_DNA"/>
</dbReference>
<proteinExistence type="predicted"/>
<dbReference type="EMBL" id="QRJE01000009">
    <property type="protein sequence ID" value="RHH13944.1"/>
    <property type="molecule type" value="Genomic_DNA"/>
</dbReference>
<sequence>MEYNANTRVYMDVNSDYLEIKIFRKQRRKERMHIIKKADHLKSVRYISAINGVRYLTCPKTTSHNNNMKSF</sequence>
<reference evidence="7 8" key="2">
    <citation type="submission" date="2018-08" db="EMBL/GenBank/DDBJ databases">
        <title>A genome reference for cultivated species of the human gut microbiota.</title>
        <authorList>
            <person name="Zou Y."/>
            <person name="Xue W."/>
            <person name="Luo G."/>
        </authorList>
    </citation>
    <scope>NUCLEOTIDE SEQUENCE [LARGE SCALE GENOMIC DNA]</scope>
    <source>
        <strain evidence="4 7">AM18-6</strain>
        <strain evidence="3 8">OF01-1</strain>
    </source>
</reference>
<evidence type="ECO:0000313" key="1">
    <source>
        <dbReference type="EMBL" id="QCQ36390.1"/>
    </source>
</evidence>
<dbReference type="Proteomes" id="UP000266644">
    <property type="component" value="Unassembled WGS sequence"/>
</dbReference>
<dbReference type="Proteomes" id="UP000036847">
    <property type="component" value="Chromosome"/>
</dbReference>
<evidence type="ECO:0000313" key="6">
    <source>
        <dbReference type="Proteomes" id="UP000036847"/>
    </source>
</evidence>